<evidence type="ECO:0000256" key="32">
    <source>
        <dbReference type="ARBA" id="ARBA00052027"/>
    </source>
</evidence>
<dbReference type="GO" id="GO:0003836">
    <property type="term" value="F:beta-galactoside (CMP) alpha-2,3-sialyltransferase activity"/>
    <property type="evidence" value="ECO:0007669"/>
    <property type="project" value="UniProtKB-EC"/>
</dbReference>
<evidence type="ECO:0000256" key="15">
    <source>
        <dbReference type="ARBA" id="ARBA00023157"/>
    </source>
</evidence>
<evidence type="ECO:0000256" key="31">
    <source>
        <dbReference type="ARBA" id="ARBA00047509"/>
    </source>
</evidence>
<evidence type="ECO:0000256" key="12">
    <source>
        <dbReference type="ARBA" id="ARBA00023034"/>
    </source>
</evidence>
<keyword evidence="14" id="KW-0472">Membrane</keyword>
<comment type="pathway">
    <text evidence="3">Protein modification; protein glycosylation.</text>
</comment>
<dbReference type="EC" id="2.4.3.4" evidence="19"/>
<comment type="catalytic activity">
    <reaction evidence="17">
        <text>a beta-D-galactosyl-(1-&gt;3)-N-acetyl-alpha-D-galactosaminyl derivative + CMP-N-acetyl-beta-neuraminate = an N-acetyl-alpha-neuraminyl-(2-&gt;3)-beta-D-galactosyl-(1-&gt;3)-N-acetyl-alpha-D-galactosaminyl derivative + CMP + H(+)</text>
        <dbReference type="Rhea" id="RHEA:21616"/>
        <dbReference type="ChEBI" id="CHEBI:15378"/>
        <dbReference type="ChEBI" id="CHEBI:57812"/>
        <dbReference type="ChEBI" id="CHEBI:60377"/>
        <dbReference type="ChEBI" id="CHEBI:133470"/>
        <dbReference type="ChEBI" id="CHEBI:139596"/>
        <dbReference type="EC" id="2.4.3.4"/>
    </reaction>
    <physiologicalReaction direction="left-to-right" evidence="17">
        <dbReference type="Rhea" id="RHEA:21617"/>
    </physiologicalReaction>
</comment>
<evidence type="ECO:0000313" key="40">
    <source>
        <dbReference type="Proteomes" id="UP000694523"/>
    </source>
</evidence>
<evidence type="ECO:0000256" key="8">
    <source>
        <dbReference type="ARBA" id="ARBA00022679"/>
    </source>
</evidence>
<keyword evidence="6" id="KW-0964">Secreted</keyword>
<comment type="subcellular location">
    <subcellularLocation>
        <location evidence="1">Golgi apparatus</location>
        <location evidence="1">Golgi stack membrane</location>
        <topology evidence="1">Single-pass type II membrane protein</topology>
    </subcellularLocation>
    <subcellularLocation>
        <location evidence="2">Secreted</location>
    </subcellularLocation>
</comment>
<evidence type="ECO:0000256" key="6">
    <source>
        <dbReference type="ARBA" id="ARBA00022525"/>
    </source>
</evidence>
<comment type="catalytic activity">
    <reaction evidence="30">
        <text>a ganglioside GA1 + CMP-N-acetyl-beta-neuraminate = a ganglioside GM1b + CMP + H(+)</text>
        <dbReference type="Rhea" id="RHEA:48244"/>
        <dbReference type="ChEBI" id="CHEBI:15378"/>
        <dbReference type="ChEBI" id="CHEBI:57812"/>
        <dbReference type="ChEBI" id="CHEBI:60377"/>
        <dbReference type="ChEBI" id="CHEBI:88069"/>
        <dbReference type="ChEBI" id="CHEBI:90151"/>
    </reaction>
    <physiologicalReaction direction="left-to-right" evidence="30">
        <dbReference type="Rhea" id="RHEA:48245"/>
    </physiologicalReaction>
</comment>
<dbReference type="InterPro" id="IPR012163">
    <property type="entry name" value="Sialyl_trans"/>
</dbReference>
<dbReference type="Pfam" id="PF00777">
    <property type="entry name" value="Glyco_transf_29"/>
    <property type="match status" value="1"/>
</dbReference>
<evidence type="ECO:0000256" key="21">
    <source>
        <dbReference type="ARBA" id="ARBA00041507"/>
    </source>
</evidence>
<evidence type="ECO:0000256" key="37">
    <source>
        <dbReference type="ARBA" id="ARBA00082805"/>
    </source>
</evidence>
<evidence type="ECO:0000256" key="14">
    <source>
        <dbReference type="ARBA" id="ARBA00023136"/>
    </source>
</evidence>
<keyword evidence="10" id="KW-0735">Signal-anchor</keyword>
<comment type="catalytic activity">
    <reaction evidence="28">
        <text>a ganglioside GA1 (d18:1(4E)) + CMP-N-acetyl-beta-neuraminate = a ganglioside GM1b (d18:1(4E)) + CMP + H(+)</text>
        <dbReference type="Rhea" id="RHEA:47560"/>
        <dbReference type="ChEBI" id="CHEBI:15378"/>
        <dbReference type="ChEBI" id="CHEBI:27938"/>
        <dbReference type="ChEBI" id="CHEBI:57812"/>
        <dbReference type="ChEBI" id="CHEBI:60377"/>
        <dbReference type="ChEBI" id="CHEBI:78568"/>
    </reaction>
    <physiologicalReaction direction="left-to-right" evidence="28">
        <dbReference type="Rhea" id="RHEA:47561"/>
    </physiologicalReaction>
</comment>
<evidence type="ECO:0000256" key="10">
    <source>
        <dbReference type="ARBA" id="ARBA00022968"/>
    </source>
</evidence>
<evidence type="ECO:0000256" key="22">
    <source>
        <dbReference type="ARBA" id="ARBA00041997"/>
    </source>
</evidence>
<evidence type="ECO:0000256" key="7">
    <source>
        <dbReference type="ARBA" id="ARBA00022676"/>
    </source>
</evidence>
<comment type="pathway">
    <text evidence="4">Glycolipid biosynthesis.</text>
</comment>
<protein>
    <recommendedName>
        <fullName evidence="20">CMP-N-acetylneuraminate-beta-galactosamide-alpha-2,3-sialyltransferase 1</fullName>
        <ecNumber evidence="18">2.4.3.2</ecNumber>
        <ecNumber evidence="19">2.4.3.4</ecNumber>
    </recommendedName>
    <alternativeName>
        <fullName evidence="34">CMP-N-acetylneuraminate-beta-galactosamide-alpha-2,3-sialyltransferase 2</fullName>
    </alternativeName>
    <alternativeName>
        <fullName evidence="27">Gal-NAc6S</fullName>
    </alternativeName>
    <alternativeName>
        <fullName evidence="24">Gal-beta-1,3-GalNAc-alpha-2,3-sialyltransferase</fullName>
    </alternativeName>
    <alternativeName>
        <fullName evidence="26">Monosialoganglioside sialyltransferase</fullName>
    </alternativeName>
    <alternativeName>
        <fullName evidence="22">ST3Gal I</fullName>
    </alternativeName>
    <alternativeName>
        <fullName evidence="35">ST3Gal II</fullName>
    </alternativeName>
    <alternativeName>
        <fullName evidence="23">ST3GalA.1</fullName>
    </alternativeName>
    <alternativeName>
        <fullName evidence="36">ST3GalA.2</fullName>
    </alternativeName>
    <alternativeName>
        <fullName evidence="21">ST3O</fullName>
    </alternativeName>
    <alternativeName>
        <fullName evidence="25">Sialyltransferase 4A</fullName>
    </alternativeName>
    <alternativeName>
        <fullName evidence="37">Sialyltransferase 4B</fullName>
    </alternativeName>
</protein>
<keyword evidence="15" id="KW-1015">Disulfide bond</keyword>
<evidence type="ECO:0000256" key="4">
    <source>
        <dbReference type="ARBA" id="ARBA00004934"/>
    </source>
</evidence>
<evidence type="ECO:0000256" key="16">
    <source>
        <dbReference type="ARBA" id="ARBA00023180"/>
    </source>
</evidence>
<comment type="subunit">
    <text evidence="33">Homodimer; disulfide-linked. Homodimer formation occurs in the endoplasmic reticulum.</text>
</comment>
<comment type="catalytic activity">
    <reaction evidence="31">
        <text>ganglioside GM1 (d18:1(4E)/18:0) + CMP-N-acetyl-beta-neuraminate = ganglioside GD1a (18:1(4E)/18:0) + CMP + H(+)</text>
        <dbReference type="Rhea" id="RHEA:48248"/>
        <dbReference type="ChEBI" id="CHEBI:15378"/>
        <dbReference type="ChEBI" id="CHEBI:57812"/>
        <dbReference type="ChEBI" id="CHEBI:60377"/>
        <dbReference type="ChEBI" id="CHEBI:73110"/>
        <dbReference type="ChEBI" id="CHEBI:90153"/>
    </reaction>
    <physiologicalReaction direction="left-to-right" evidence="31">
        <dbReference type="Rhea" id="RHEA:48249"/>
    </physiologicalReaction>
</comment>
<dbReference type="GO" id="GO:0032580">
    <property type="term" value="C:Golgi cisterna membrane"/>
    <property type="evidence" value="ECO:0007669"/>
    <property type="project" value="UniProtKB-SubCell"/>
</dbReference>
<evidence type="ECO:0000256" key="3">
    <source>
        <dbReference type="ARBA" id="ARBA00004922"/>
    </source>
</evidence>
<evidence type="ECO:0000256" key="23">
    <source>
        <dbReference type="ARBA" id="ARBA00042022"/>
    </source>
</evidence>
<keyword evidence="9" id="KW-0812">Transmembrane</keyword>
<dbReference type="InterPro" id="IPR001675">
    <property type="entry name" value="Glyco_trans_29"/>
</dbReference>
<evidence type="ECO:0000256" key="2">
    <source>
        <dbReference type="ARBA" id="ARBA00004613"/>
    </source>
</evidence>
<evidence type="ECO:0000313" key="39">
    <source>
        <dbReference type="Ensembl" id="ENSNMLP00000039337.1"/>
    </source>
</evidence>
<dbReference type="EC" id="2.4.3.2" evidence="18"/>
<dbReference type="AlphaFoldDB" id="A0A8C6UU09"/>
<evidence type="ECO:0000256" key="35">
    <source>
        <dbReference type="ARBA" id="ARBA00081228"/>
    </source>
</evidence>
<comment type="catalytic activity">
    <reaction evidence="32">
        <text>a globoside GalGb4Cer + CMP-N-acetyl-beta-neuraminate = a globoside MSGG + CMP + H(+)</text>
        <dbReference type="Rhea" id="RHEA:65372"/>
        <dbReference type="ChEBI" id="CHEBI:15378"/>
        <dbReference type="ChEBI" id="CHEBI:57812"/>
        <dbReference type="ChEBI" id="CHEBI:60377"/>
        <dbReference type="ChEBI" id="CHEBI:140623"/>
        <dbReference type="ChEBI" id="CHEBI:140691"/>
    </reaction>
    <physiologicalReaction direction="left-to-right" evidence="32">
        <dbReference type="Rhea" id="RHEA:65373"/>
    </physiologicalReaction>
</comment>
<evidence type="ECO:0000256" key="25">
    <source>
        <dbReference type="ARBA" id="ARBA00042682"/>
    </source>
</evidence>
<evidence type="ECO:0000256" key="18">
    <source>
        <dbReference type="ARBA" id="ARBA00039106"/>
    </source>
</evidence>
<evidence type="ECO:0000256" key="19">
    <source>
        <dbReference type="ARBA" id="ARBA00039107"/>
    </source>
</evidence>
<evidence type="ECO:0000256" key="27">
    <source>
        <dbReference type="ARBA" id="ARBA00042991"/>
    </source>
</evidence>
<evidence type="ECO:0000256" key="30">
    <source>
        <dbReference type="ARBA" id="ARBA00043816"/>
    </source>
</evidence>
<sequence>MAFLNKRTFRRKVLLLLLYITGISTAWNLSMSFGFYLQNIECGCGKRLEQDHPWFMQRFQKNITPLLTSNYTLSQEAFNWWKKVQGEKRDIMFFKQTTQKIFELFPAFPPVPEPGLDGCRTCAVVGNSGTLKRSHYGKLIDHHTSVIRINYGKTKGFEQDVGRRTTHRVMYPESSSGLDNSTHLVLFPFRIKDLEWLVGAFTTDIDMKSSKSNKKMSAANKNLVMVLNPAFMKYVHQSWLQGKGYYPSTGFMTVILALHICDEVSVFGFGADSDGNWSHYWEVLRNKNLKTGAHPGSVEYDIILELDKRGKLDFYRGFL</sequence>
<dbReference type="PANTHER" id="PTHR46032:SF6">
    <property type="entry name" value="CMP-N-ACETYLNEURAMINATE-BETA-GALACTOSAMIDE-ALPHA-2,3-SIALYLTRANSFERASE 1"/>
    <property type="match status" value="1"/>
</dbReference>
<keyword evidence="40" id="KW-1185">Reference proteome</keyword>
<evidence type="ECO:0000256" key="33">
    <source>
        <dbReference type="ARBA" id="ARBA00062545"/>
    </source>
</evidence>
<accession>A0A8C6UU09</accession>
<dbReference type="PANTHER" id="PTHR46032">
    <property type="entry name" value="ALPHA-2,3-SIALYLTRANSFERASE ST3GAL I ISOFORM X1"/>
    <property type="match status" value="1"/>
</dbReference>
<reference evidence="39" key="2">
    <citation type="submission" date="2025-09" db="UniProtKB">
        <authorList>
            <consortium name="Ensembl"/>
        </authorList>
    </citation>
    <scope>IDENTIFICATION</scope>
</reference>
<evidence type="ECO:0000256" key="1">
    <source>
        <dbReference type="ARBA" id="ARBA00004447"/>
    </source>
</evidence>
<organism evidence="39 40">
    <name type="scientific">Neogobius melanostomus</name>
    <name type="common">round goby</name>
    <dbReference type="NCBI Taxonomy" id="47308"/>
    <lineage>
        <taxon>Eukaryota</taxon>
        <taxon>Metazoa</taxon>
        <taxon>Chordata</taxon>
        <taxon>Craniata</taxon>
        <taxon>Vertebrata</taxon>
        <taxon>Euteleostomi</taxon>
        <taxon>Actinopterygii</taxon>
        <taxon>Neopterygii</taxon>
        <taxon>Teleostei</taxon>
        <taxon>Neoteleostei</taxon>
        <taxon>Acanthomorphata</taxon>
        <taxon>Gobiaria</taxon>
        <taxon>Gobiiformes</taxon>
        <taxon>Gobioidei</taxon>
        <taxon>Gobiidae</taxon>
        <taxon>Benthophilinae</taxon>
        <taxon>Neogobiini</taxon>
        <taxon>Neogobius</taxon>
    </lineage>
</organism>
<comment type="catalytic activity">
    <reaction evidence="29">
        <text>a ganglioside GM1 (d18:1(4E)) + CMP-N-acetyl-beta-neuraminate = a ganglioside GD1a (d18:1(4E)) + CMP + H(+)</text>
        <dbReference type="Rhea" id="RHEA:18021"/>
        <dbReference type="ChEBI" id="CHEBI:15378"/>
        <dbReference type="ChEBI" id="CHEBI:57812"/>
        <dbReference type="ChEBI" id="CHEBI:60377"/>
        <dbReference type="ChEBI" id="CHEBI:77709"/>
        <dbReference type="ChEBI" id="CHEBI:78445"/>
        <dbReference type="EC" id="2.4.3.2"/>
    </reaction>
    <physiologicalReaction direction="left-to-right" evidence="29">
        <dbReference type="Rhea" id="RHEA:18022"/>
    </physiologicalReaction>
</comment>
<keyword evidence="11" id="KW-1133">Transmembrane helix</keyword>
<reference evidence="39" key="1">
    <citation type="submission" date="2025-08" db="UniProtKB">
        <authorList>
            <consortium name="Ensembl"/>
        </authorList>
    </citation>
    <scope>IDENTIFICATION</scope>
</reference>
<keyword evidence="12" id="KW-0333">Golgi apparatus</keyword>
<evidence type="ECO:0000256" key="20">
    <source>
        <dbReference type="ARBA" id="ARBA00040101"/>
    </source>
</evidence>
<keyword evidence="16" id="KW-0325">Glycoprotein</keyword>
<comment type="similarity">
    <text evidence="5">Belongs to the glycosyltransferase 29 family.</text>
</comment>
<keyword evidence="7" id="KW-0328">Glycosyltransferase</keyword>
<keyword evidence="13" id="KW-0443">Lipid metabolism</keyword>
<evidence type="ECO:0000256" key="28">
    <source>
        <dbReference type="ARBA" id="ARBA00043673"/>
    </source>
</evidence>
<dbReference type="Ensembl" id="ENSNMLT00000043763.1">
    <property type="protein sequence ID" value="ENSNMLP00000039337.1"/>
    <property type="gene ID" value="ENSNMLG00000024195.1"/>
</dbReference>
<evidence type="ECO:0000256" key="24">
    <source>
        <dbReference type="ARBA" id="ARBA00042448"/>
    </source>
</evidence>
<evidence type="ECO:0000256" key="29">
    <source>
        <dbReference type="ARBA" id="ARBA00043773"/>
    </source>
</evidence>
<evidence type="ECO:0000256" key="34">
    <source>
        <dbReference type="ARBA" id="ARBA00072809"/>
    </source>
</evidence>
<dbReference type="InterPro" id="IPR038578">
    <property type="entry name" value="GT29-like_sf"/>
</dbReference>
<dbReference type="GO" id="GO:0005576">
    <property type="term" value="C:extracellular region"/>
    <property type="evidence" value="ECO:0007669"/>
    <property type="project" value="UniProtKB-SubCell"/>
</dbReference>
<dbReference type="Gene3D" id="3.90.1480.20">
    <property type="entry name" value="Glycosyl transferase family 29"/>
    <property type="match status" value="1"/>
</dbReference>
<evidence type="ECO:0000256" key="5">
    <source>
        <dbReference type="ARBA" id="ARBA00006003"/>
    </source>
</evidence>
<keyword evidence="8" id="KW-0808">Transferase</keyword>
<dbReference type="Proteomes" id="UP000694523">
    <property type="component" value="Unplaced"/>
</dbReference>
<evidence type="ECO:0000256" key="9">
    <source>
        <dbReference type="ARBA" id="ARBA00022692"/>
    </source>
</evidence>
<evidence type="ECO:0000256" key="38">
    <source>
        <dbReference type="PIRSR" id="PIRSR005557-2"/>
    </source>
</evidence>
<dbReference type="FunFam" id="3.90.1480.20:FF:000002">
    <property type="entry name" value="CMP-N-acetylneuraminate-beta-galactosamide- alpha-2,3-sialyltransferase 2"/>
    <property type="match status" value="1"/>
</dbReference>
<dbReference type="PIRSF" id="PIRSF005557">
    <property type="entry name" value="Sialyl_trans"/>
    <property type="match status" value="1"/>
</dbReference>
<evidence type="ECO:0000256" key="13">
    <source>
        <dbReference type="ARBA" id="ARBA00023098"/>
    </source>
</evidence>
<dbReference type="GO" id="GO:0006629">
    <property type="term" value="P:lipid metabolic process"/>
    <property type="evidence" value="ECO:0007669"/>
    <property type="project" value="UniProtKB-KW"/>
</dbReference>
<dbReference type="InterPro" id="IPR051757">
    <property type="entry name" value="Beta-gal_alpha2-3_sialyltrans"/>
</dbReference>
<feature type="disulfide bond" evidence="38">
    <location>
        <begin position="122"/>
        <end position="261"/>
    </location>
</feature>
<evidence type="ECO:0000256" key="17">
    <source>
        <dbReference type="ARBA" id="ARBA00036292"/>
    </source>
</evidence>
<evidence type="ECO:0000256" key="26">
    <source>
        <dbReference type="ARBA" id="ARBA00042990"/>
    </source>
</evidence>
<dbReference type="GO" id="GO:0047288">
    <property type="term" value="F:beta-D-galactosyl-(1-&gt;3)-N-acetyl-beta-D-galactosaminide alpha-2,3- sialyltransferase"/>
    <property type="evidence" value="ECO:0007669"/>
    <property type="project" value="UniProtKB-EC"/>
</dbReference>
<evidence type="ECO:0000256" key="36">
    <source>
        <dbReference type="ARBA" id="ARBA00081332"/>
    </source>
</evidence>
<evidence type="ECO:0000256" key="11">
    <source>
        <dbReference type="ARBA" id="ARBA00022989"/>
    </source>
</evidence>
<dbReference type="GO" id="GO:0097503">
    <property type="term" value="P:sialylation"/>
    <property type="evidence" value="ECO:0007669"/>
    <property type="project" value="TreeGrafter"/>
</dbReference>
<name>A0A8C6UU09_9GOBI</name>
<proteinExistence type="inferred from homology"/>